<dbReference type="SMART" id="SM00066">
    <property type="entry name" value="GAL4"/>
    <property type="match status" value="1"/>
</dbReference>
<dbReference type="Pfam" id="PF04082">
    <property type="entry name" value="Fungal_trans"/>
    <property type="match status" value="1"/>
</dbReference>
<dbReference type="OrthoDB" id="3037908at2759"/>
<gene>
    <name evidence="9" type="ORF">B0T11DRAFT_268840</name>
</gene>
<dbReference type="GO" id="GO:0005634">
    <property type="term" value="C:nucleus"/>
    <property type="evidence" value="ECO:0007669"/>
    <property type="project" value="UniProtKB-SubCell"/>
</dbReference>
<dbReference type="InterPro" id="IPR007219">
    <property type="entry name" value="XnlR_reg_dom"/>
</dbReference>
<dbReference type="GO" id="GO:0000981">
    <property type="term" value="F:DNA-binding transcription factor activity, RNA polymerase II-specific"/>
    <property type="evidence" value="ECO:0007669"/>
    <property type="project" value="InterPro"/>
</dbReference>
<dbReference type="Proteomes" id="UP000813385">
    <property type="component" value="Unassembled WGS sequence"/>
</dbReference>
<comment type="subcellular location">
    <subcellularLocation>
        <location evidence="1">Nucleus</location>
    </subcellularLocation>
</comment>
<dbReference type="GO" id="GO:0008270">
    <property type="term" value="F:zinc ion binding"/>
    <property type="evidence" value="ECO:0007669"/>
    <property type="project" value="InterPro"/>
</dbReference>
<evidence type="ECO:0000259" key="8">
    <source>
        <dbReference type="PROSITE" id="PS50048"/>
    </source>
</evidence>
<protein>
    <submittedName>
        <fullName evidence="9">Fungal-specific transcription factor domain-containing protein</fullName>
    </submittedName>
</protein>
<keyword evidence="5" id="KW-0804">Transcription</keyword>
<dbReference type="AlphaFoldDB" id="A0A8K0X795"/>
<comment type="caution">
    <text evidence="9">The sequence shown here is derived from an EMBL/GenBank/DDBJ whole genome shotgun (WGS) entry which is preliminary data.</text>
</comment>
<feature type="domain" description="Zn(2)-C6 fungal-type" evidence="8">
    <location>
        <begin position="56"/>
        <end position="85"/>
    </location>
</feature>
<dbReference type="InterPro" id="IPR036864">
    <property type="entry name" value="Zn2-C6_fun-type_DNA-bd_sf"/>
</dbReference>
<dbReference type="CDD" id="cd12148">
    <property type="entry name" value="fungal_TF_MHR"/>
    <property type="match status" value="1"/>
</dbReference>
<dbReference type="PROSITE" id="PS00463">
    <property type="entry name" value="ZN2_CY6_FUNGAL_1"/>
    <property type="match status" value="1"/>
</dbReference>
<evidence type="ECO:0000313" key="9">
    <source>
        <dbReference type="EMBL" id="KAH7374582.1"/>
    </source>
</evidence>
<dbReference type="PANTHER" id="PTHR47540:SF2">
    <property type="entry name" value="ZN(II)2CYS6 TRANSCRIPTION FACTOR (EUROFUNG)"/>
    <property type="match status" value="1"/>
</dbReference>
<dbReference type="Pfam" id="PF00172">
    <property type="entry name" value="Zn_clus"/>
    <property type="match status" value="1"/>
</dbReference>
<dbReference type="EMBL" id="JAGPXD010000001">
    <property type="protein sequence ID" value="KAH7374582.1"/>
    <property type="molecule type" value="Genomic_DNA"/>
</dbReference>
<dbReference type="GO" id="GO:0043565">
    <property type="term" value="F:sequence-specific DNA binding"/>
    <property type="evidence" value="ECO:0007669"/>
    <property type="project" value="TreeGrafter"/>
</dbReference>
<dbReference type="InterPro" id="IPR001138">
    <property type="entry name" value="Zn2Cys6_DnaBD"/>
</dbReference>
<feature type="compositionally biased region" description="Polar residues" evidence="7">
    <location>
        <begin position="143"/>
        <end position="152"/>
    </location>
</feature>
<name>A0A8K0X795_9PEZI</name>
<dbReference type="SMART" id="SM00906">
    <property type="entry name" value="Fungal_trans"/>
    <property type="match status" value="1"/>
</dbReference>
<feature type="compositionally biased region" description="Polar residues" evidence="7">
    <location>
        <begin position="8"/>
        <end position="27"/>
    </location>
</feature>
<dbReference type="InterPro" id="IPR051711">
    <property type="entry name" value="Stress_Response_Reg"/>
</dbReference>
<evidence type="ECO:0000256" key="1">
    <source>
        <dbReference type="ARBA" id="ARBA00004123"/>
    </source>
</evidence>
<evidence type="ECO:0000313" key="10">
    <source>
        <dbReference type="Proteomes" id="UP000813385"/>
    </source>
</evidence>
<sequence length="744" mass="81723">MAPAVSAGPSSIASHTSPASVVSQTPTQKKRGVGTLASSPDSVVANPRRAKKVSRACDFCKSKKLKCSGTSPCDGCKKRRLLCEYDAVYRRGRPPTPPPAPTSAPDVTEEPEIAPQDGPPEATRVPSQEHEPTHEHAVPNPGGDSTSRTSPELESAEIEGQYFDLTSSLTFLHRAWKRLSAQNGNGAVPQVASGNEQHQNLFSAGDKPFLTTPSEQIPIIPDQDTAMQILKFYFDICVITYRFLHRDLVAGWLSSAIANSQAGLPFHYGIGHARASIVLTIIAIVALRRGKISGPTECSDNGNFVIDSNSDAFFCASKRLTDAEVGYPTLESAQSRLLQVLYLLQSTRMNQAWFVFGSTLPIVSALGLHRRRRNASGKTAPGFDYILSQCRKRTFWVAYTIDKYLAVVFGRPPLYHDDDINQDFPDCVNDEDMTPQGRAAHEPAMDCHIESLIFHAKIAQLIDRTSREVYSIKKIPHSERLKAADKVGRALKDWREALPYHLGTLKPMSLIPPFRRQAMAMKLAYCHAIMHANRPFLLGTTAQQASSDPLQDSVKECIGAARVALETVNAMSTDGTLFHAFWWTPYVTFCALAVVYIWEIQQPRSTTVPEEPGFNDLLELAERCQNHLAQATAADSPSRRYSVILEELRQEAKYRSMRASRHTMPDQVAGFAAPSSGVADANMNPGAGQSIAAPMEGGSFDGDAGLYGMNPLEDWQTTDWLDLDSSAFGPYPDFETALWMPPEP</sequence>
<feature type="region of interest" description="Disordered" evidence="7">
    <location>
        <begin position="1"/>
        <end position="53"/>
    </location>
</feature>
<proteinExistence type="predicted"/>
<dbReference type="Gene3D" id="4.10.240.10">
    <property type="entry name" value="Zn(2)-C6 fungal-type DNA-binding domain"/>
    <property type="match status" value="1"/>
</dbReference>
<evidence type="ECO:0000256" key="5">
    <source>
        <dbReference type="ARBA" id="ARBA00023163"/>
    </source>
</evidence>
<feature type="compositionally biased region" description="Basic and acidic residues" evidence="7">
    <location>
        <begin position="127"/>
        <end position="137"/>
    </location>
</feature>
<feature type="region of interest" description="Disordered" evidence="7">
    <location>
        <begin position="89"/>
        <end position="154"/>
    </location>
</feature>
<evidence type="ECO:0000256" key="6">
    <source>
        <dbReference type="ARBA" id="ARBA00023242"/>
    </source>
</evidence>
<dbReference type="CDD" id="cd00067">
    <property type="entry name" value="GAL4"/>
    <property type="match status" value="1"/>
</dbReference>
<dbReference type="GO" id="GO:0045944">
    <property type="term" value="P:positive regulation of transcription by RNA polymerase II"/>
    <property type="evidence" value="ECO:0007669"/>
    <property type="project" value="TreeGrafter"/>
</dbReference>
<dbReference type="PANTHER" id="PTHR47540">
    <property type="entry name" value="THIAMINE REPRESSIBLE GENES REGULATORY PROTEIN THI5"/>
    <property type="match status" value="1"/>
</dbReference>
<accession>A0A8K0X795</accession>
<dbReference type="GO" id="GO:0006351">
    <property type="term" value="P:DNA-templated transcription"/>
    <property type="evidence" value="ECO:0007669"/>
    <property type="project" value="InterPro"/>
</dbReference>
<keyword evidence="6" id="KW-0539">Nucleus</keyword>
<keyword evidence="3" id="KW-0805">Transcription regulation</keyword>
<evidence type="ECO:0000256" key="3">
    <source>
        <dbReference type="ARBA" id="ARBA00023015"/>
    </source>
</evidence>
<keyword evidence="2" id="KW-0479">Metal-binding</keyword>
<reference evidence="9" key="1">
    <citation type="journal article" date="2021" name="Nat. Commun.">
        <title>Genetic determinants of endophytism in the Arabidopsis root mycobiome.</title>
        <authorList>
            <person name="Mesny F."/>
            <person name="Miyauchi S."/>
            <person name="Thiergart T."/>
            <person name="Pickel B."/>
            <person name="Atanasova L."/>
            <person name="Karlsson M."/>
            <person name="Huettel B."/>
            <person name="Barry K.W."/>
            <person name="Haridas S."/>
            <person name="Chen C."/>
            <person name="Bauer D."/>
            <person name="Andreopoulos W."/>
            <person name="Pangilinan J."/>
            <person name="LaButti K."/>
            <person name="Riley R."/>
            <person name="Lipzen A."/>
            <person name="Clum A."/>
            <person name="Drula E."/>
            <person name="Henrissat B."/>
            <person name="Kohler A."/>
            <person name="Grigoriev I.V."/>
            <person name="Martin F.M."/>
            <person name="Hacquard S."/>
        </authorList>
    </citation>
    <scope>NUCLEOTIDE SEQUENCE</scope>
    <source>
        <strain evidence="9">MPI-CAGE-AT-0016</strain>
    </source>
</reference>
<keyword evidence="4" id="KW-0238">DNA-binding</keyword>
<evidence type="ECO:0000256" key="7">
    <source>
        <dbReference type="SAM" id="MobiDB-lite"/>
    </source>
</evidence>
<dbReference type="PROSITE" id="PS50048">
    <property type="entry name" value="ZN2_CY6_FUNGAL_2"/>
    <property type="match status" value="1"/>
</dbReference>
<dbReference type="SUPFAM" id="SSF57701">
    <property type="entry name" value="Zn2/Cys6 DNA-binding domain"/>
    <property type="match status" value="1"/>
</dbReference>
<keyword evidence="10" id="KW-1185">Reference proteome</keyword>
<organism evidence="9 10">
    <name type="scientific">Plectosphaerella cucumerina</name>
    <dbReference type="NCBI Taxonomy" id="40658"/>
    <lineage>
        <taxon>Eukaryota</taxon>
        <taxon>Fungi</taxon>
        <taxon>Dikarya</taxon>
        <taxon>Ascomycota</taxon>
        <taxon>Pezizomycotina</taxon>
        <taxon>Sordariomycetes</taxon>
        <taxon>Hypocreomycetidae</taxon>
        <taxon>Glomerellales</taxon>
        <taxon>Plectosphaerellaceae</taxon>
        <taxon>Plectosphaerella</taxon>
    </lineage>
</organism>
<evidence type="ECO:0000256" key="4">
    <source>
        <dbReference type="ARBA" id="ARBA00023125"/>
    </source>
</evidence>
<evidence type="ECO:0000256" key="2">
    <source>
        <dbReference type="ARBA" id="ARBA00022723"/>
    </source>
</evidence>